<evidence type="ECO:0000313" key="5">
    <source>
        <dbReference type="Proteomes" id="UP000294545"/>
    </source>
</evidence>
<dbReference type="Proteomes" id="UP000294545">
    <property type="component" value="Unassembled WGS sequence"/>
</dbReference>
<dbReference type="OrthoDB" id="9804858at2"/>
<evidence type="ECO:0000259" key="3">
    <source>
        <dbReference type="PROSITE" id="PS50991"/>
    </source>
</evidence>
<accession>A0A4R1MQU8</accession>
<dbReference type="Pfam" id="PF22617">
    <property type="entry name" value="HCS_D2"/>
    <property type="match status" value="1"/>
</dbReference>
<sequence>MKKIEIIDTTLRDGEQAAGVAFNKKQKKHIAKSLDELGVDIIEVGIPAMGTKEIEAMYEINEMNLNAKLLTWNRMKIKDIDASIMTGCKNVHITVPASDIHIRKKLKKTYMEVIDEMKKVIDYAKSKGLEVSVGAEDASRADFDFLTYIYTQAQKEGATRIRYADTLGALDPFNAVDIVNQIKLNVNLPLDFHGHNDLGLATANAVGAIKGGADIISCSINGLGERAGNTPLEEIAVIMDYKDVFKTDINLDKLYEVSKLVEKYSGRKLHKEKPIVGEEVFSHESGIHVDGLLKDSTTYELFSPEKLGRKRKIVLGKHSGKKSIDYWIKENGHNIKSNDIKVIAKTIKSVKNRIEDTDTYYS</sequence>
<dbReference type="CDD" id="cd07939">
    <property type="entry name" value="DRE_TIM_NifV"/>
    <property type="match status" value="1"/>
</dbReference>
<dbReference type="PROSITE" id="PS50991">
    <property type="entry name" value="PYR_CT"/>
    <property type="match status" value="1"/>
</dbReference>
<dbReference type="Gene3D" id="1.10.238.260">
    <property type="match status" value="1"/>
</dbReference>
<dbReference type="PANTHER" id="PTHR42880">
    <property type="entry name" value="HOMOCITRATE SYNTHASE"/>
    <property type="match status" value="1"/>
</dbReference>
<dbReference type="InterPro" id="IPR013785">
    <property type="entry name" value="Aldolase_TIM"/>
</dbReference>
<dbReference type="SUPFAM" id="SSF51569">
    <property type="entry name" value="Aldolase"/>
    <property type="match status" value="1"/>
</dbReference>
<dbReference type="GO" id="GO:0046912">
    <property type="term" value="F:acyltransferase activity, acyl groups converted into alkyl on transfer"/>
    <property type="evidence" value="ECO:0007669"/>
    <property type="project" value="InterPro"/>
</dbReference>
<name>A0A4R1MQU8_9FIRM</name>
<proteinExistence type="inferred from homology"/>
<feature type="domain" description="Pyruvate carboxyltransferase" evidence="3">
    <location>
        <begin position="4"/>
        <end position="255"/>
    </location>
</feature>
<reference evidence="4 5" key="1">
    <citation type="submission" date="2019-03" db="EMBL/GenBank/DDBJ databases">
        <title>Genomic Encyclopedia of Type Strains, Phase IV (KMG-IV): sequencing the most valuable type-strain genomes for metagenomic binning, comparative biology and taxonomic classification.</title>
        <authorList>
            <person name="Goeker M."/>
        </authorList>
    </citation>
    <scope>NUCLEOTIDE SEQUENCE [LARGE SCALE GENOMIC DNA]</scope>
    <source>
        <strain evidence="4 5">DSM 24176</strain>
    </source>
</reference>
<dbReference type="InterPro" id="IPR054691">
    <property type="entry name" value="LeuA/HCS_post-cat"/>
</dbReference>
<dbReference type="GO" id="GO:0019752">
    <property type="term" value="P:carboxylic acid metabolic process"/>
    <property type="evidence" value="ECO:0007669"/>
    <property type="project" value="InterPro"/>
</dbReference>
<dbReference type="InterPro" id="IPR000891">
    <property type="entry name" value="PYR_CT"/>
</dbReference>
<evidence type="ECO:0000256" key="1">
    <source>
        <dbReference type="ARBA" id="ARBA00022679"/>
    </source>
</evidence>
<evidence type="ECO:0000313" key="4">
    <source>
        <dbReference type="EMBL" id="TCK92909.1"/>
    </source>
</evidence>
<dbReference type="Gene3D" id="3.20.20.70">
    <property type="entry name" value="Aldolase class I"/>
    <property type="match status" value="1"/>
</dbReference>
<dbReference type="AlphaFoldDB" id="A0A4R1MQU8"/>
<evidence type="ECO:0000256" key="2">
    <source>
        <dbReference type="RuleBase" id="RU003523"/>
    </source>
</evidence>
<keyword evidence="1 2" id="KW-0808">Transferase</keyword>
<dbReference type="InterPro" id="IPR002034">
    <property type="entry name" value="AIPM/Hcit_synth_CS"/>
</dbReference>
<comment type="similarity">
    <text evidence="2">Belongs to the alpha-IPM synthase/homocitrate synthase family.</text>
</comment>
<dbReference type="PROSITE" id="PS00816">
    <property type="entry name" value="AIPM_HOMOCIT_SYNTH_2"/>
    <property type="match status" value="1"/>
</dbReference>
<keyword evidence="5" id="KW-1185">Reference proteome</keyword>
<dbReference type="InterPro" id="IPR013477">
    <property type="entry name" value="NifV/FrbC"/>
</dbReference>
<gene>
    <name evidence="4" type="ORF">EDC19_2065</name>
</gene>
<dbReference type="EMBL" id="SMGQ01000013">
    <property type="protein sequence ID" value="TCK92909.1"/>
    <property type="molecule type" value="Genomic_DNA"/>
</dbReference>
<comment type="caution">
    <text evidence="4">The sequence shown here is derived from an EMBL/GenBank/DDBJ whole genome shotgun (WGS) entry which is preliminary data.</text>
</comment>
<dbReference type="PANTHER" id="PTHR42880:SF1">
    <property type="entry name" value="ISOPROPYLMALATE_HOMOCITRATE_CITRAMALATE SYNTHASE FAMILY PROTEIN"/>
    <property type="match status" value="1"/>
</dbReference>
<protein>
    <submittedName>
        <fullName evidence="4">Homocitrate synthase NifV</fullName>
    </submittedName>
</protein>
<dbReference type="Pfam" id="PF00682">
    <property type="entry name" value="HMGL-like"/>
    <property type="match status" value="1"/>
</dbReference>
<dbReference type="PROSITE" id="PS00815">
    <property type="entry name" value="AIPM_HOMOCIT_SYNTH_1"/>
    <property type="match status" value="1"/>
</dbReference>
<organism evidence="4 5">
    <name type="scientific">Natranaerovirga hydrolytica</name>
    <dbReference type="NCBI Taxonomy" id="680378"/>
    <lineage>
        <taxon>Bacteria</taxon>
        <taxon>Bacillati</taxon>
        <taxon>Bacillota</taxon>
        <taxon>Clostridia</taxon>
        <taxon>Lachnospirales</taxon>
        <taxon>Natranaerovirgaceae</taxon>
        <taxon>Natranaerovirga</taxon>
    </lineage>
</organism>
<dbReference type="RefSeq" id="WP_132282758.1">
    <property type="nucleotide sequence ID" value="NZ_SMGQ01000013.1"/>
</dbReference>